<sequence length="180" mass="21426">MDKDLENLQKLAQDVEKENKKYFATLKKRTPKNLDLIMQELHDKEFERTDCLTCGNCCKTTSPMFTDKDIERISKHLRMKVRDFTNQYLERDSDDFMVLKSAPCTFLDERDNTCFIYDVRPKACAEYPHTNRRKFIQLTDLTVKNTEVCPATYRIVEELKKRVPLQSNKKVRRSSREKRS</sequence>
<proteinExistence type="predicted"/>
<dbReference type="OrthoDB" id="665764at2"/>
<accession>A0A7J5AQ53</accession>
<dbReference type="Pfam" id="PF03692">
    <property type="entry name" value="CxxCxxCC"/>
    <property type="match status" value="1"/>
</dbReference>
<comment type="caution">
    <text evidence="1">The sequence shown here is derived from an EMBL/GenBank/DDBJ whole genome shotgun (WGS) entry which is preliminary data.</text>
</comment>
<gene>
    <name evidence="1" type="ORF">F7018_05220</name>
</gene>
<dbReference type="PANTHER" id="PTHR35866:SF1">
    <property type="entry name" value="YKGJ FAMILY CYSTEINE CLUSTER PROTEIN"/>
    <property type="match status" value="1"/>
</dbReference>
<organism evidence="1 2">
    <name type="scientific">Tenacibaculum aiptasiae</name>
    <dbReference type="NCBI Taxonomy" id="426481"/>
    <lineage>
        <taxon>Bacteria</taxon>
        <taxon>Pseudomonadati</taxon>
        <taxon>Bacteroidota</taxon>
        <taxon>Flavobacteriia</taxon>
        <taxon>Flavobacteriales</taxon>
        <taxon>Flavobacteriaceae</taxon>
        <taxon>Tenacibaculum</taxon>
    </lineage>
</organism>
<keyword evidence="2" id="KW-1185">Reference proteome</keyword>
<protein>
    <submittedName>
        <fullName evidence="1">YkgJ family cysteine cluster protein</fullName>
    </submittedName>
</protein>
<evidence type="ECO:0000313" key="1">
    <source>
        <dbReference type="EMBL" id="KAB1159710.1"/>
    </source>
</evidence>
<name>A0A7J5AQ53_9FLAO</name>
<dbReference type="PANTHER" id="PTHR35866">
    <property type="entry name" value="PUTATIVE-RELATED"/>
    <property type="match status" value="1"/>
</dbReference>
<dbReference type="RefSeq" id="WP_150898956.1">
    <property type="nucleotide sequence ID" value="NZ_WAAU01000008.1"/>
</dbReference>
<dbReference type="AlphaFoldDB" id="A0A7J5AQ53"/>
<evidence type="ECO:0000313" key="2">
    <source>
        <dbReference type="Proteomes" id="UP000467305"/>
    </source>
</evidence>
<dbReference type="InterPro" id="IPR005358">
    <property type="entry name" value="Puta_zinc/iron-chelating_dom"/>
</dbReference>
<dbReference type="Proteomes" id="UP000467305">
    <property type="component" value="Unassembled WGS sequence"/>
</dbReference>
<reference evidence="1 2" key="1">
    <citation type="submission" date="2019-09" db="EMBL/GenBank/DDBJ databases">
        <authorList>
            <person name="Cao W.R."/>
        </authorList>
    </citation>
    <scope>NUCLEOTIDE SEQUENCE [LARGE SCALE GENOMIC DNA]</scope>
    <source>
        <strain evidence="2">a4</strain>
    </source>
</reference>
<dbReference type="EMBL" id="WAAU01000008">
    <property type="protein sequence ID" value="KAB1159710.1"/>
    <property type="molecule type" value="Genomic_DNA"/>
</dbReference>